<dbReference type="InterPro" id="IPR029256">
    <property type="entry name" value="Heliccase-ass-bd"/>
</dbReference>
<gene>
    <name evidence="10" type="ORF">NKR19_g4501</name>
</gene>
<feature type="region of interest" description="Disordered" evidence="7">
    <location>
        <begin position="982"/>
        <end position="1016"/>
    </location>
</feature>
<dbReference type="GO" id="GO:0016787">
    <property type="term" value="F:hydrolase activity"/>
    <property type="evidence" value="ECO:0007669"/>
    <property type="project" value="UniProtKB-KW"/>
</dbReference>
<organism evidence="10 11">
    <name type="scientific">Coniochaeta hoffmannii</name>
    <dbReference type="NCBI Taxonomy" id="91930"/>
    <lineage>
        <taxon>Eukaryota</taxon>
        <taxon>Fungi</taxon>
        <taxon>Dikarya</taxon>
        <taxon>Ascomycota</taxon>
        <taxon>Pezizomycotina</taxon>
        <taxon>Sordariomycetes</taxon>
        <taxon>Sordariomycetidae</taxon>
        <taxon>Coniochaetales</taxon>
        <taxon>Coniochaetaceae</taxon>
        <taxon>Coniochaeta</taxon>
    </lineage>
</organism>
<dbReference type="InterPro" id="IPR049730">
    <property type="entry name" value="SNF2/RAD54-like_C"/>
</dbReference>
<evidence type="ECO:0000256" key="1">
    <source>
        <dbReference type="ARBA" id="ARBA00004123"/>
    </source>
</evidence>
<feature type="coiled-coil region" evidence="6">
    <location>
        <begin position="1045"/>
        <end position="1072"/>
    </location>
</feature>
<dbReference type="Proteomes" id="UP001174691">
    <property type="component" value="Unassembled WGS sequence"/>
</dbReference>
<feature type="compositionally biased region" description="Acidic residues" evidence="7">
    <location>
        <begin position="1"/>
        <end position="11"/>
    </location>
</feature>
<feature type="domain" description="Helicase C-terminal" evidence="9">
    <location>
        <begin position="571"/>
        <end position="725"/>
    </location>
</feature>
<dbReference type="Gene3D" id="3.40.50.300">
    <property type="entry name" value="P-loop containing nucleotide triphosphate hydrolases"/>
    <property type="match status" value="1"/>
</dbReference>
<keyword evidence="3" id="KW-0378">Hydrolase</keyword>
<evidence type="ECO:0000256" key="7">
    <source>
        <dbReference type="SAM" id="MobiDB-lite"/>
    </source>
</evidence>
<dbReference type="InterPro" id="IPR050496">
    <property type="entry name" value="SNF2_RAD54_helicase_repair"/>
</dbReference>
<dbReference type="PROSITE" id="PS51192">
    <property type="entry name" value="HELICASE_ATP_BIND_1"/>
    <property type="match status" value="1"/>
</dbReference>
<protein>
    <submittedName>
        <fullName evidence="10">Switch 2</fullName>
    </submittedName>
</protein>
<evidence type="ECO:0000259" key="9">
    <source>
        <dbReference type="PROSITE" id="PS51194"/>
    </source>
</evidence>
<dbReference type="FunFam" id="3.40.50.10810:FF:000019">
    <property type="entry name" value="DNA excision repair protein ERCC-6-like 2 isoform X1"/>
    <property type="match status" value="1"/>
</dbReference>
<dbReference type="InterPro" id="IPR000330">
    <property type="entry name" value="SNF2_N"/>
</dbReference>
<evidence type="ECO:0000256" key="5">
    <source>
        <dbReference type="ARBA" id="ARBA00023242"/>
    </source>
</evidence>
<dbReference type="GO" id="GO:0005634">
    <property type="term" value="C:nucleus"/>
    <property type="evidence" value="ECO:0007669"/>
    <property type="project" value="UniProtKB-SubCell"/>
</dbReference>
<dbReference type="EMBL" id="JANBVN010000056">
    <property type="protein sequence ID" value="KAJ9154707.1"/>
    <property type="molecule type" value="Genomic_DNA"/>
</dbReference>
<evidence type="ECO:0000256" key="4">
    <source>
        <dbReference type="ARBA" id="ARBA00022840"/>
    </source>
</evidence>
<dbReference type="CDD" id="cd18793">
    <property type="entry name" value="SF2_C_SNF"/>
    <property type="match status" value="1"/>
</dbReference>
<dbReference type="InterPro" id="IPR001650">
    <property type="entry name" value="Helicase_C-like"/>
</dbReference>
<comment type="subcellular location">
    <subcellularLocation>
        <location evidence="1">Nucleus</location>
    </subcellularLocation>
</comment>
<dbReference type="Pfam" id="PF00176">
    <property type="entry name" value="SNF2-rel_dom"/>
    <property type="match status" value="1"/>
</dbReference>
<dbReference type="Pfam" id="PF25806">
    <property type="entry name" value="RHH_ERCC6L2"/>
    <property type="match status" value="1"/>
</dbReference>
<keyword evidence="5" id="KW-0539">Nucleus</keyword>
<keyword evidence="6" id="KW-0175">Coiled coil</keyword>
<keyword evidence="2" id="KW-0547">Nucleotide-binding</keyword>
<feature type="compositionally biased region" description="Basic and acidic residues" evidence="7">
    <location>
        <begin position="64"/>
        <end position="76"/>
    </location>
</feature>
<evidence type="ECO:0000313" key="11">
    <source>
        <dbReference type="Proteomes" id="UP001174691"/>
    </source>
</evidence>
<dbReference type="GO" id="GO:0005524">
    <property type="term" value="F:ATP binding"/>
    <property type="evidence" value="ECO:0007669"/>
    <property type="project" value="InterPro"/>
</dbReference>
<comment type="caution">
    <text evidence="10">The sequence shown here is derived from an EMBL/GenBank/DDBJ whole genome shotgun (WGS) entry which is preliminary data.</text>
</comment>
<keyword evidence="11" id="KW-1185">Reference proteome</keyword>
<dbReference type="SMART" id="SM00487">
    <property type="entry name" value="DEXDc"/>
    <property type="match status" value="1"/>
</dbReference>
<evidence type="ECO:0000256" key="6">
    <source>
        <dbReference type="SAM" id="Coils"/>
    </source>
</evidence>
<dbReference type="PANTHER" id="PTHR45629:SF7">
    <property type="entry name" value="DNA EXCISION REPAIR PROTEIN ERCC-6-RELATED"/>
    <property type="match status" value="1"/>
</dbReference>
<dbReference type="PROSITE" id="PS51194">
    <property type="entry name" value="HELICASE_CTER"/>
    <property type="match status" value="1"/>
</dbReference>
<dbReference type="InterPro" id="IPR057931">
    <property type="entry name" value="RHH_ERCC6L2"/>
</dbReference>
<evidence type="ECO:0000256" key="3">
    <source>
        <dbReference type="ARBA" id="ARBA00022801"/>
    </source>
</evidence>
<feature type="region of interest" description="Disordered" evidence="7">
    <location>
        <begin position="1"/>
        <end position="108"/>
    </location>
</feature>
<evidence type="ECO:0000313" key="10">
    <source>
        <dbReference type="EMBL" id="KAJ9154707.1"/>
    </source>
</evidence>
<evidence type="ECO:0000256" key="2">
    <source>
        <dbReference type="ARBA" id="ARBA00022741"/>
    </source>
</evidence>
<dbReference type="PANTHER" id="PTHR45629">
    <property type="entry name" value="SNF2/RAD54 FAMILY MEMBER"/>
    <property type="match status" value="1"/>
</dbReference>
<dbReference type="Pfam" id="PF00271">
    <property type="entry name" value="Helicase_C"/>
    <property type="match status" value="1"/>
</dbReference>
<dbReference type="SUPFAM" id="SSF52540">
    <property type="entry name" value="P-loop containing nucleoside triphosphate hydrolases"/>
    <property type="match status" value="2"/>
</dbReference>
<feature type="compositionally biased region" description="Basic residues" evidence="7">
    <location>
        <begin position="51"/>
        <end position="60"/>
    </location>
</feature>
<proteinExistence type="predicted"/>
<name>A0AA38SAB6_9PEZI</name>
<dbReference type="InterPro" id="IPR014001">
    <property type="entry name" value="Helicase_ATP-bd"/>
</dbReference>
<dbReference type="InterPro" id="IPR027417">
    <property type="entry name" value="P-loop_NTPase"/>
</dbReference>
<sequence>MPIEISDDEDFGSTRPSSKSLGKRKLSDSEPEVEAKVEWTDDSDDAYTKFKERHKRKRQTAAKANKETKKKYEASKGKNKKSGAGAPRTAGKTMDGPSAPDDYVDPDIPDYIRERRRDFERGREILKEAGLKLPPDYGDIEFSDDERRKKLEERPNFDESSGIKPSREYKDIELEYSAGLIPASIAQYLRDYQIDGAKFLHQLFVYQKGGILGDDMGLGKTIQVIAFLTAAFGKTGDERDAKRMRKMRRAGDHWYPRILIICPGSLIQNWKNELNRWGWWHSDLFHGPGKEDVLQTARAGRLEVMITTYVTYKNQRTSVNSVQWDAVVADECHVLKDRSSETTRAMNEVNSLCRIGLTGTAIQNKYEELWTLLNWTNPGHFGTMKEWENTISKPLKLGQSHDATLHQLSVARKTAKKLVQNLLPPFFLRRMKSLIAHQLPKKSDKVVFCQLTDLQREGYENYLESDAVQTILTASEPCPCGSGSKRGWCCFRLLPNGKPWQALVFPAVITLQKIANHLTLLIPTSTDPNEKQQSELRTLQTCIPDEWEDLYRNRDSMMNLANPEFCGKWKVLRKLLRFWHENGDKVLVFSHSVRLLRILQHLFHNTSYTVSYLDGSLSYEDRQRAVDDFNTDPGQFVFLISTKAGGVGLNITSANKVVIFDPHWNPSYDLQAQDRAYRIGQVRDVDVFRLISAGTIEEIVYARQIYKQQQANIGYNASTERRYFKGVQQDSGRKGEIFGLENLFSFHADQVVLREIVNKTNVAEAKAGVNLTDIDMEKVVKDEDDDLKYIKKEDLDDDDAGMSQLAELIKHENQADFIRAQKPKNDAIAAILAAAGVEYTHENSEVVGSSKVEEQLSKRAEMAAVDVAESQGAPLFMDEEANDVPEAVSMKGFRFRFNPPPEVIKRQFCSMAREFGFQSATDFALVVESWTTEQRRNCLDAFYKRREARLIDLELERIKKDEAEEKHASLIKKDEAGEKDAGFIKKDEADEKDASSIKKDEDMKQDDVKEEKKYEAGQDQVCIKKKEGSSPGGDAGLDRTYIKKEEEINNNILRLSREIQALKEERAMAELVKVEDTEDDDDDDEL</sequence>
<reference evidence="10" key="1">
    <citation type="submission" date="2022-07" db="EMBL/GenBank/DDBJ databases">
        <title>Fungi with potential for degradation of polypropylene.</title>
        <authorList>
            <person name="Gostincar C."/>
        </authorList>
    </citation>
    <scope>NUCLEOTIDE SEQUENCE</scope>
    <source>
        <strain evidence="10">EXF-13287</strain>
    </source>
</reference>
<evidence type="ECO:0000259" key="8">
    <source>
        <dbReference type="PROSITE" id="PS51192"/>
    </source>
</evidence>
<feature type="compositionally biased region" description="Basic and acidic residues" evidence="7">
    <location>
        <begin position="25"/>
        <end position="39"/>
    </location>
</feature>
<keyword evidence="4" id="KW-0067">ATP-binding</keyword>
<dbReference type="AlphaFoldDB" id="A0AA38SAB6"/>
<dbReference type="Pfam" id="PF14773">
    <property type="entry name" value="VIGSSK"/>
    <property type="match status" value="1"/>
</dbReference>
<dbReference type="SMART" id="SM00490">
    <property type="entry name" value="HELICc"/>
    <property type="match status" value="1"/>
</dbReference>
<dbReference type="InterPro" id="IPR038718">
    <property type="entry name" value="SNF2-like_sf"/>
</dbReference>
<feature type="domain" description="Helicase ATP-binding" evidence="8">
    <location>
        <begin position="201"/>
        <end position="379"/>
    </location>
</feature>
<dbReference type="Gene3D" id="3.40.50.10810">
    <property type="entry name" value="Tandem AAA-ATPase domain"/>
    <property type="match status" value="1"/>
</dbReference>
<accession>A0AA38SAB6</accession>